<feature type="transmembrane region" description="Helical" evidence="8">
    <location>
        <begin position="485"/>
        <end position="512"/>
    </location>
</feature>
<reference evidence="9" key="1">
    <citation type="submission" date="2021-03" db="EMBL/GenBank/DDBJ databases">
        <authorList>
            <person name="Tagirdzhanova G."/>
        </authorList>
    </citation>
    <scope>NUCLEOTIDE SEQUENCE</scope>
</reference>
<feature type="transmembrane region" description="Helical" evidence="8">
    <location>
        <begin position="98"/>
        <end position="121"/>
    </location>
</feature>
<dbReference type="GO" id="GO:0042910">
    <property type="term" value="F:xenobiotic transmembrane transporter activity"/>
    <property type="evidence" value="ECO:0007669"/>
    <property type="project" value="InterPro"/>
</dbReference>
<accession>A0A8H3J6I2</accession>
<evidence type="ECO:0000256" key="1">
    <source>
        <dbReference type="ARBA" id="ARBA00004651"/>
    </source>
</evidence>
<dbReference type="PANTHER" id="PTHR43549:SF2">
    <property type="entry name" value="MULTIDRUG RESISTANCE PROTEIN NORM-RELATED"/>
    <property type="match status" value="1"/>
</dbReference>
<feature type="transmembrane region" description="Helical" evidence="8">
    <location>
        <begin position="455"/>
        <end position="473"/>
    </location>
</feature>
<name>A0A8H3J6I2_9LECA</name>
<comment type="subcellular location">
    <subcellularLocation>
        <location evidence="1">Cell membrane</location>
        <topology evidence="1">Multi-pass membrane protein</topology>
    </subcellularLocation>
</comment>
<evidence type="ECO:0000256" key="3">
    <source>
        <dbReference type="ARBA" id="ARBA00022448"/>
    </source>
</evidence>
<dbReference type="GO" id="GO:0005886">
    <property type="term" value="C:plasma membrane"/>
    <property type="evidence" value="ECO:0007669"/>
    <property type="project" value="UniProtKB-SubCell"/>
</dbReference>
<feature type="transmembrane region" description="Helical" evidence="8">
    <location>
        <begin position="426"/>
        <end position="448"/>
    </location>
</feature>
<keyword evidence="6 8" id="KW-1133">Transmembrane helix</keyword>
<comment type="similarity">
    <text evidence="2">Belongs to the multi antimicrobial extrusion (MATE) (TC 2.A.66.1) family.</text>
</comment>
<evidence type="ECO:0008006" key="11">
    <source>
        <dbReference type="Google" id="ProtNLM"/>
    </source>
</evidence>
<keyword evidence="10" id="KW-1185">Reference proteome</keyword>
<feature type="transmembrane region" description="Helical" evidence="8">
    <location>
        <begin position="64"/>
        <end position="86"/>
    </location>
</feature>
<evidence type="ECO:0000313" key="9">
    <source>
        <dbReference type="EMBL" id="CAF9941535.1"/>
    </source>
</evidence>
<dbReference type="AlphaFoldDB" id="A0A8H3J6I2"/>
<keyword evidence="7 8" id="KW-0472">Membrane</keyword>
<dbReference type="PANTHER" id="PTHR43549">
    <property type="entry name" value="MULTIDRUG RESISTANCE PROTEIN YPNP-RELATED"/>
    <property type="match status" value="1"/>
</dbReference>
<comment type="caution">
    <text evidence="9">The sequence shown here is derived from an EMBL/GenBank/DDBJ whole genome shotgun (WGS) entry which is preliminary data.</text>
</comment>
<dbReference type="InterPro" id="IPR052031">
    <property type="entry name" value="Membrane_Transporter-Flippase"/>
</dbReference>
<keyword evidence="4" id="KW-1003">Cell membrane</keyword>
<dbReference type="InterPro" id="IPR002528">
    <property type="entry name" value="MATE_fam"/>
</dbReference>
<feature type="transmembrane region" description="Helical" evidence="8">
    <location>
        <begin position="383"/>
        <end position="406"/>
    </location>
</feature>
<keyword evidence="3" id="KW-0813">Transport</keyword>
<organism evidence="9 10">
    <name type="scientific">Alectoria fallacina</name>
    <dbReference type="NCBI Taxonomy" id="1903189"/>
    <lineage>
        <taxon>Eukaryota</taxon>
        <taxon>Fungi</taxon>
        <taxon>Dikarya</taxon>
        <taxon>Ascomycota</taxon>
        <taxon>Pezizomycotina</taxon>
        <taxon>Lecanoromycetes</taxon>
        <taxon>OSLEUM clade</taxon>
        <taxon>Lecanoromycetidae</taxon>
        <taxon>Lecanorales</taxon>
        <taxon>Lecanorineae</taxon>
        <taxon>Parmeliaceae</taxon>
        <taxon>Alectoria</taxon>
    </lineage>
</organism>
<feature type="transmembrane region" description="Helical" evidence="8">
    <location>
        <begin position="133"/>
        <end position="157"/>
    </location>
</feature>
<dbReference type="OrthoDB" id="2119662at2759"/>
<evidence type="ECO:0000256" key="2">
    <source>
        <dbReference type="ARBA" id="ARBA00010199"/>
    </source>
</evidence>
<sequence>MGSQFSTLVRGKYAMLPTKDNDTEVHESPIDHPTGKISKDRPAFQGLRTFHGRYFSRETYQGSLIFNLCAFLLPALYSTLSKLWIANIDPTQVVTTDVYTYIGTVASVLNDGLPRAAWLIIGDKATRTTASRLGLSYTLILFQTVLGLIMTIVFIAASHQLAAAFVPAQVREASITYVRISSVSALSSAMQVAVSDCTRALDNPDVPLLISSTSFVINIMLDLLIISKFHVGSWTPTINDQALIRLACDMSSALAGLFYFIYIATKMHRRSSEGSNEQIRPSFRAFKVLARPSVYTFTESAIRNSLYLWLVSRIISLGENYGTAWGVFNTIRWGMVMVPVQALEASTLAFVGHTWGQWRARIGVGLRKPKASRQDLLDIMRPALISCVIALIVEVPVCICLSLWGMESFAYYLSDSTEVALITKKMWKNIDWCYIFYALQYQLAAILLATSPRWYLYQALGSNFLWILPWAIVVTKVKLSEERAWTFYAIIFGGALVFDFFDVGITLGFWAWRLAKGKISLRKVHSTL</sequence>
<evidence type="ECO:0000313" key="10">
    <source>
        <dbReference type="Proteomes" id="UP000664203"/>
    </source>
</evidence>
<evidence type="ECO:0000256" key="4">
    <source>
        <dbReference type="ARBA" id="ARBA00022475"/>
    </source>
</evidence>
<evidence type="ECO:0000256" key="5">
    <source>
        <dbReference type="ARBA" id="ARBA00022692"/>
    </source>
</evidence>
<protein>
    <recommendedName>
        <fullName evidence="11">MATE efflux family protein</fullName>
    </recommendedName>
</protein>
<evidence type="ECO:0000256" key="7">
    <source>
        <dbReference type="ARBA" id="ARBA00023136"/>
    </source>
</evidence>
<keyword evidence="5 8" id="KW-0812">Transmembrane</keyword>
<gene>
    <name evidence="9" type="ORF">ALECFALPRED_009177</name>
</gene>
<evidence type="ECO:0000256" key="6">
    <source>
        <dbReference type="ARBA" id="ARBA00022989"/>
    </source>
</evidence>
<proteinExistence type="inferred from homology"/>
<feature type="transmembrane region" description="Helical" evidence="8">
    <location>
        <begin position="242"/>
        <end position="262"/>
    </location>
</feature>
<dbReference type="Pfam" id="PF01554">
    <property type="entry name" value="MatE"/>
    <property type="match status" value="1"/>
</dbReference>
<dbReference type="EMBL" id="CAJPDR010000667">
    <property type="protein sequence ID" value="CAF9941535.1"/>
    <property type="molecule type" value="Genomic_DNA"/>
</dbReference>
<dbReference type="GO" id="GO:0015297">
    <property type="term" value="F:antiporter activity"/>
    <property type="evidence" value="ECO:0007669"/>
    <property type="project" value="InterPro"/>
</dbReference>
<dbReference type="Proteomes" id="UP000664203">
    <property type="component" value="Unassembled WGS sequence"/>
</dbReference>
<evidence type="ECO:0000256" key="8">
    <source>
        <dbReference type="SAM" id="Phobius"/>
    </source>
</evidence>